<dbReference type="EMBL" id="CP016808">
    <property type="protein sequence ID" value="ANY66166.1"/>
    <property type="molecule type" value="Genomic_DNA"/>
</dbReference>
<dbReference type="InterPro" id="IPR051266">
    <property type="entry name" value="CLCR"/>
</dbReference>
<feature type="transmembrane region" description="Helical" evidence="2">
    <location>
        <begin position="341"/>
        <end position="360"/>
    </location>
</feature>
<dbReference type="SUPFAM" id="SSF53300">
    <property type="entry name" value="vWA-like"/>
    <property type="match status" value="1"/>
</dbReference>
<evidence type="ECO:0000313" key="4">
    <source>
        <dbReference type="EMBL" id="ANY66166.1"/>
    </source>
</evidence>
<dbReference type="AlphaFoldDB" id="A0A1B2DEN5"/>
<dbReference type="RefSeq" id="WP_099517535.1">
    <property type="nucleotide sequence ID" value="NZ_CP016808.1"/>
</dbReference>
<evidence type="ECO:0000256" key="2">
    <source>
        <dbReference type="SAM" id="Phobius"/>
    </source>
</evidence>
<reference evidence="4" key="1">
    <citation type="submission" date="2016-08" db="EMBL/GenBank/DDBJ databases">
        <title>Complete Genome Seqeunce of Paenibacillus sp. BIHB 4019 from tea rhizoplane.</title>
        <authorList>
            <person name="Thakur R."/>
            <person name="Swarnkar M.K."/>
            <person name="Gulati A."/>
        </authorList>
    </citation>
    <scope>NUCLEOTIDE SEQUENCE [LARGE SCALE GENOMIC DNA]</scope>
    <source>
        <strain evidence="4">BIHB4019</strain>
    </source>
</reference>
<feature type="transmembrane region" description="Helical" evidence="2">
    <location>
        <begin position="38"/>
        <end position="62"/>
    </location>
</feature>
<organism evidence="4">
    <name type="scientific">Paenibacillus sp. BIHB 4019</name>
    <dbReference type="NCBI Taxonomy" id="1870819"/>
    <lineage>
        <taxon>Bacteria</taxon>
        <taxon>Bacillati</taxon>
        <taxon>Bacillota</taxon>
        <taxon>Bacilli</taxon>
        <taxon>Bacillales</taxon>
        <taxon>Paenibacillaceae</taxon>
        <taxon>Paenibacillus</taxon>
    </lineage>
</organism>
<dbReference type="CDD" id="cd00198">
    <property type="entry name" value="vWFA"/>
    <property type="match status" value="1"/>
</dbReference>
<feature type="region of interest" description="Disordered" evidence="1">
    <location>
        <begin position="397"/>
        <end position="428"/>
    </location>
</feature>
<accession>A0A1B2DEN5</accession>
<feature type="transmembrane region" description="Helical" evidence="2">
    <location>
        <begin position="82"/>
        <end position="102"/>
    </location>
</feature>
<dbReference type="InterPro" id="IPR036465">
    <property type="entry name" value="vWFA_dom_sf"/>
</dbReference>
<keyword evidence="2" id="KW-0812">Transmembrane</keyword>
<dbReference type="PROSITE" id="PS50234">
    <property type="entry name" value="VWFA"/>
    <property type="match status" value="1"/>
</dbReference>
<feature type="transmembrane region" description="Helical" evidence="2">
    <location>
        <begin position="372"/>
        <end position="391"/>
    </location>
</feature>
<sequence length="428" mass="46264">MQRKINLLLLLFSLIGGFIGYAIGELMLAQWTGDMPRSVLMGLYFGVLALFIGLGCFVAELVNPHLNGSSWRQRYTGLSWKLFVPATLVLLFAAGWGLQFFYGLNIGGLKQVKDIVLVIDNSGSMAETDPDNQRYVAAKQLIDQMDNDKRVAIVGFSDLAEQVLPFTSVDSAANKAAINAAIDSFVPTDGGTNFSAALEESLKTIEAKADSKRGTMVILLSDGFSESDVAPQLALYKEQQIAINSVGLSLVDSRGADLLRNIAESTGGAYYDVQKATEVSTAFQTIYDTIDDRTLVTERTGPMADATFYKIVRVISMLLIGGVLGVAIGLFFDNRYLARSFGIGGAVGGLLAGLVLEAWLSGHFLSDSFTRFMAIALLAIMISLFTLIVPIRENSRPVNDRRRGAPVPRERGASSGDGKSKDSRNHGF</sequence>
<feature type="domain" description="VWFA" evidence="3">
    <location>
        <begin position="114"/>
        <end position="290"/>
    </location>
</feature>
<dbReference type="Pfam" id="PF00092">
    <property type="entry name" value="VWA"/>
    <property type="match status" value="1"/>
</dbReference>
<evidence type="ECO:0000259" key="3">
    <source>
        <dbReference type="PROSITE" id="PS50234"/>
    </source>
</evidence>
<dbReference type="InterPro" id="IPR002035">
    <property type="entry name" value="VWF_A"/>
</dbReference>
<dbReference type="PANTHER" id="PTHR10579:SF43">
    <property type="entry name" value="ZINC FINGER (C3HC4-TYPE RING FINGER) FAMILY PROTEIN"/>
    <property type="match status" value="1"/>
</dbReference>
<name>A0A1B2DEN5_9BACL</name>
<evidence type="ECO:0000256" key="1">
    <source>
        <dbReference type="SAM" id="MobiDB-lite"/>
    </source>
</evidence>
<proteinExistence type="predicted"/>
<dbReference type="Gene3D" id="3.40.50.410">
    <property type="entry name" value="von Willebrand factor, type A domain"/>
    <property type="match status" value="1"/>
</dbReference>
<dbReference type="PANTHER" id="PTHR10579">
    <property type="entry name" value="CALCIUM-ACTIVATED CHLORIDE CHANNEL REGULATOR"/>
    <property type="match status" value="1"/>
</dbReference>
<gene>
    <name evidence="4" type="ORF">BBD42_06595</name>
</gene>
<keyword evidence="2" id="KW-0472">Membrane</keyword>
<keyword evidence="2" id="KW-1133">Transmembrane helix</keyword>
<protein>
    <recommendedName>
        <fullName evidence="3">VWFA domain-containing protein</fullName>
    </recommendedName>
</protein>
<feature type="transmembrane region" description="Helical" evidence="2">
    <location>
        <begin position="311"/>
        <end position="332"/>
    </location>
</feature>
<dbReference type="SMART" id="SM00327">
    <property type="entry name" value="VWA"/>
    <property type="match status" value="1"/>
</dbReference>